<reference evidence="1" key="2">
    <citation type="submission" date="2013-11" db="EMBL/GenBank/DDBJ databases">
        <title>Draft genome sequence of Anaerostipes caccae (DSM 14662).</title>
        <authorList>
            <person name="Sudarsanam P."/>
            <person name="Ley R."/>
            <person name="Guruge J."/>
            <person name="Turnbaugh P.J."/>
            <person name="Mahowald M."/>
            <person name="Liep D."/>
            <person name="Gordon J."/>
        </authorList>
    </citation>
    <scope>NUCLEOTIDE SEQUENCE</scope>
    <source>
        <strain evidence="1">DSM 14662</strain>
    </source>
</reference>
<comment type="caution">
    <text evidence="1">The sequence shown here is derived from an EMBL/GenBank/DDBJ whole genome shotgun (WGS) entry which is preliminary data.</text>
</comment>
<gene>
    <name evidence="1" type="ORF">ANACAC_01092</name>
</gene>
<sequence length="40" mass="4622">MTPIRQITVFILHILLYDLTAYHRVNKISVKVEGKGIKIV</sequence>
<accession>B0MBS2</accession>
<dbReference type="EMBL" id="ABAX03000010">
    <property type="protein sequence ID" value="EDR98505.1"/>
    <property type="molecule type" value="Genomic_DNA"/>
</dbReference>
<dbReference type="Proteomes" id="UP000004935">
    <property type="component" value="Unassembled WGS sequence"/>
</dbReference>
<proteinExistence type="predicted"/>
<dbReference type="AlphaFoldDB" id="B0MBS2"/>
<organism evidence="1 2">
    <name type="scientific">Anaerostipes caccae (strain DSM 14662 / CCUG 47493 / JCM 13470 / NCIMB 13811 / L1-92)</name>
    <dbReference type="NCBI Taxonomy" id="411490"/>
    <lineage>
        <taxon>Bacteria</taxon>
        <taxon>Bacillati</taxon>
        <taxon>Bacillota</taxon>
        <taxon>Clostridia</taxon>
        <taxon>Lachnospirales</taxon>
        <taxon>Lachnospiraceae</taxon>
        <taxon>Anaerostipes</taxon>
    </lineage>
</organism>
<name>B0MBS2_ANACD</name>
<keyword evidence="2" id="KW-1185">Reference proteome</keyword>
<dbReference type="HOGENOM" id="CLU_3283894_0_0_9"/>
<evidence type="ECO:0000313" key="1">
    <source>
        <dbReference type="EMBL" id="EDR98505.1"/>
    </source>
</evidence>
<reference evidence="1" key="1">
    <citation type="submission" date="2007-11" db="EMBL/GenBank/DDBJ databases">
        <authorList>
            <person name="Fulton L."/>
            <person name="Clifton S."/>
            <person name="Fulton B."/>
            <person name="Xu J."/>
            <person name="Minx P."/>
            <person name="Pepin K.H."/>
            <person name="Johnson M."/>
            <person name="Thiruvilangam P."/>
            <person name="Bhonagiri V."/>
            <person name="Nash W.E."/>
            <person name="Mardis E.R."/>
            <person name="Wilson R.K."/>
        </authorList>
    </citation>
    <scope>NUCLEOTIDE SEQUENCE [LARGE SCALE GENOMIC DNA]</scope>
    <source>
        <strain evidence="1">DSM 14662</strain>
    </source>
</reference>
<evidence type="ECO:0000313" key="2">
    <source>
        <dbReference type="Proteomes" id="UP000004935"/>
    </source>
</evidence>
<protein>
    <submittedName>
        <fullName evidence="1">Uncharacterized protein</fullName>
    </submittedName>
</protein>